<proteinExistence type="predicted"/>
<feature type="region of interest" description="Disordered" evidence="1">
    <location>
        <begin position="68"/>
        <end position="114"/>
    </location>
</feature>
<evidence type="ECO:0000313" key="3">
    <source>
        <dbReference type="Proteomes" id="UP000747399"/>
    </source>
</evidence>
<keyword evidence="3" id="KW-1185">Reference proteome</keyword>
<dbReference type="AlphaFoldDB" id="A0A8J4BHJ8"/>
<organism evidence="2 3">
    <name type="scientific">Volvox africanus</name>
    <dbReference type="NCBI Taxonomy" id="51714"/>
    <lineage>
        <taxon>Eukaryota</taxon>
        <taxon>Viridiplantae</taxon>
        <taxon>Chlorophyta</taxon>
        <taxon>core chlorophytes</taxon>
        <taxon>Chlorophyceae</taxon>
        <taxon>CS clade</taxon>
        <taxon>Chlamydomonadales</taxon>
        <taxon>Volvocaceae</taxon>
        <taxon>Volvox</taxon>
    </lineage>
</organism>
<sequence>MERSAIIAGAICGEAVLWGMWSPRVGISRNDPYGGQGWDHFRLVSEDELHIDSVIEVAGQTARYLTVYNRKPKTRRQKPSGNEATHPASSEVGDDGAGSDRGDHHGVGGAGGKK</sequence>
<name>A0A8J4BHJ8_9CHLO</name>
<reference evidence="2" key="1">
    <citation type="journal article" date="2021" name="Proc. Natl. Acad. Sci. U.S.A.">
        <title>Three genomes in the algal genus Volvox reveal the fate of a haploid sex-determining region after a transition to homothallism.</title>
        <authorList>
            <person name="Yamamoto K."/>
            <person name="Hamaji T."/>
            <person name="Kawai-Toyooka H."/>
            <person name="Matsuzaki R."/>
            <person name="Takahashi F."/>
            <person name="Nishimura Y."/>
            <person name="Kawachi M."/>
            <person name="Noguchi H."/>
            <person name="Minakuchi Y."/>
            <person name="Umen J.G."/>
            <person name="Toyoda A."/>
            <person name="Nozaki H."/>
        </authorList>
    </citation>
    <scope>NUCLEOTIDE SEQUENCE</scope>
    <source>
        <strain evidence="2">NIES-3780</strain>
    </source>
</reference>
<evidence type="ECO:0000256" key="1">
    <source>
        <dbReference type="SAM" id="MobiDB-lite"/>
    </source>
</evidence>
<dbReference type="Proteomes" id="UP000747399">
    <property type="component" value="Unassembled WGS sequence"/>
</dbReference>
<protein>
    <submittedName>
        <fullName evidence="2">Uncharacterized protein</fullName>
    </submittedName>
</protein>
<accession>A0A8J4BHJ8</accession>
<dbReference type="EMBL" id="BNCO01000046">
    <property type="protein sequence ID" value="GIL61668.1"/>
    <property type="molecule type" value="Genomic_DNA"/>
</dbReference>
<gene>
    <name evidence="2" type="ORF">Vafri_16085</name>
</gene>
<comment type="caution">
    <text evidence="2">The sequence shown here is derived from an EMBL/GenBank/DDBJ whole genome shotgun (WGS) entry which is preliminary data.</text>
</comment>
<evidence type="ECO:0000313" key="2">
    <source>
        <dbReference type="EMBL" id="GIL61668.1"/>
    </source>
</evidence>